<name>A0A9N9H319_9GLOM</name>
<organism evidence="1 2">
    <name type="scientific">Paraglomus brasilianum</name>
    <dbReference type="NCBI Taxonomy" id="144538"/>
    <lineage>
        <taxon>Eukaryota</taxon>
        <taxon>Fungi</taxon>
        <taxon>Fungi incertae sedis</taxon>
        <taxon>Mucoromycota</taxon>
        <taxon>Glomeromycotina</taxon>
        <taxon>Glomeromycetes</taxon>
        <taxon>Paraglomerales</taxon>
        <taxon>Paraglomeraceae</taxon>
        <taxon>Paraglomus</taxon>
    </lineage>
</organism>
<protein>
    <submittedName>
        <fullName evidence="1">6319_t:CDS:1</fullName>
    </submittedName>
</protein>
<evidence type="ECO:0000313" key="1">
    <source>
        <dbReference type="EMBL" id="CAG8649380.1"/>
    </source>
</evidence>
<evidence type="ECO:0000313" key="2">
    <source>
        <dbReference type="Proteomes" id="UP000789739"/>
    </source>
</evidence>
<gene>
    <name evidence="1" type="ORF">PBRASI_LOCUS10191</name>
</gene>
<reference evidence="1" key="1">
    <citation type="submission" date="2021-06" db="EMBL/GenBank/DDBJ databases">
        <authorList>
            <person name="Kallberg Y."/>
            <person name="Tangrot J."/>
            <person name="Rosling A."/>
        </authorList>
    </citation>
    <scope>NUCLEOTIDE SEQUENCE</scope>
    <source>
        <strain evidence="1">BR232B</strain>
    </source>
</reference>
<sequence length="122" mass="13690">AFGGVNLKVTLSEDSIQLKYDSPLSDWNASWILHMIHVPSTIEVQHALSPVQARPMAQRPPLFPSDRAMCCELWLVISSSAVQVSRRQVQTIDYYYGCCFRGCFVPLLIQANLNIEANTSSF</sequence>
<keyword evidence="2" id="KW-1185">Reference proteome</keyword>
<dbReference type="EMBL" id="CAJVPI010002780">
    <property type="protein sequence ID" value="CAG8649380.1"/>
    <property type="molecule type" value="Genomic_DNA"/>
</dbReference>
<accession>A0A9N9H319</accession>
<dbReference type="AlphaFoldDB" id="A0A9N9H319"/>
<feature type="non-terminal residue" evidence="1">
    <location>
        <position position="1"/>
    </location>
</feature>
<dbReference type="Proteomes" id="UP000789739">
    <property type="component" value="Unassembled WGS sequence"/>
</dbReference>
<comment type="caution">
    <text evidence="1">The sequence shown here is derived from an EMBL/GenBank/DDBJ whole genome shotgun (WGS) entry which is preliminary data.</text>
</comment>
<proteinExistence type="predicted"/>